<proteinExistence type="predicted"/>
<dbReference type="PIRSF" id="PIRSF014677">
    <property type="entry name" value="UCP014677"/>
    <property type="match status" value="1"/>
</dbReference>
<accession>A0A087CP32</accession>
<evidence type="ECO:0000313" key="1">
    <source>
        <dbReference type="EMBL" id="KFI85032.1"/>
    </source>
</evidence>
<sequence length="489" mass="56557">MGTENWEGLLKWVCETAGTPMKQFYIYKQQALAECGEESNELYPRIASLMERDFIHALDNDALAEWGRSHVEALENGVPAMKIYIADHLLDFKPASDDTELLELKKASRHVAGVITTNYDRLMEEYVFPGYQTYCRQDDLLFSQLMGIGEVYKIHGSVDDPASMILDENDYKQLKERQQYLLSKILTIFGEYPIIFLGYSLKDQDIRDIITAIASCAGERRMLEMAERFIFVDYSPGQSIQTTNYDVNGKIVKMTSISTRDFMPIYKAIANTNMKYAPRVLRQITRQLYEAAYSGGDAQSVVFSNLESMDELPQDAEIVVGVGIKGYGRLVASEDLYEDVLFGNKNLSVNLVIEEYLERYIPQGGVPMYYYLSRYGDGPLGEKTREEIKSKMCFDDYLSKTQKARRGKWRNEQRLSEWSIESLEREFDDNAYKNIFLLRQDEIEIDGLEQMVKKVARGMLEDKKKLDSDIRKDIRIYDFLKYGIPYRKK</sequence>
<organism evidence="1 2">
    <name type="scientific">Bifidobacterium pullorum subsp. saeculare DSM 6531 = LMG 14934</name>
    <dbReference type="NCBI Taxonomy" id="1437611"/>
    <lineage>
        <taxon>Bacteria</taxon>
        <taxon>Bacillati</taxon>
        <taxon>Actinomycetota</taxon>
        <taxon>Actinomycetes</taxon>
        <taxon>Bifidobacteriales</taxon>
        <taxon>Bifidobacteriaceae</taxon>
        <taxon>Bifidobacterium</taxon>
    </lineage>
</organism>
<evidence type="ECO:0000313" key="2">
    <source>
        <dbReference type="Proteomes" id="UP000029040"/>
    </source>
</evidence>
<dbReference type="EMBL" id="JGZM01000014">
    <property type="protein sequence ID" value="KFI85032.1"/>
    <property type="molecule type" value="Genomic_DNA"/>
</dbReference>
<protein>
    <submittedName>
        <fullName evidence="1">Uncharacterized protein</fullName>
    </submittedName>
</protein>
<dbReference type="InterPro" id="IPR011202">
    <property type="entry name" value="UCP014677"/>
</dbReference>
<dbReference type="AlphaFoldDB" id="A0A087CP32"/>
<comment type="caution">
    <text evidence="1">The sequence shown here is derived from an EMBL/GenBank/DDBJ whole genome shotgun (WGS) entry which is preliminary data.</text>
</comment>
<dbReference type="Pfam" id="PF13289">
    <property type="entry name" value="SIR2_2"/>
    <property type="match status" value="1"/>
</dbReference>
<name>A0A087CP32_9BIFI</name>
<reference evidence="1 2" key="1">
    <citation type="submission" date="2014-03" db="EMBL/GenBank/DDBJ databases">
        <title>Genomics of Bifidobacteria.</title>
        <authorList>
            <person name="Ventura M."/>
            <person name="Milani C."/>
            <person name="Lugli G.A."/>
        </authorList>
    </citation>
    <scope>NUCLEOTIDE SEQUENCE [LARGE SCALE GENOMIC DNA]</scope>
    <source>
        <strain evidence="1 2">LMG 14934</strain>
    </source>
</reference>
<gene>
    <name evidence="1" type="ORF">BSAE_1822</name>
</gene>
<dbReference type="Proteomes" id="UP000029040">
    <property type="component" value="Unassembled WGS sequence"/>
</dbReference>